<dbReference type="Proteomes" id="UP000002287">
    <property type="component" value="Plasmid pBVIE05"/>
</dbReference>
<dbReference type="KEGG" id="bvi:Bcep1808_7677"/>
<organism evidence="1 2">
    <name type="scientific">Burkholderia vietnamiensis (strain G4 / LMG 22486)</name>
    <name type="common">Burkholderia cepacia (strain R1808)</name>
    <dbReference type="NCBI Taxonomy" id="269482"/>
    <lineage>
        <taxon>Bacteria</taxon>
        <taxon>Pseudomonadati</taxon>
        <taxon>Pseudomonadota</taxon>
        <taxon>Betaproteobacteria</taxon>
        <taxon>Burkholderiales</taxon>
        <taxon>Burkholderiaceae</taxon>
        <taxon>Burkholderia</taxon>
        <taxon>Burkholderia cepacia complex</taxon>
    </lineage>
</organism>
<sequence length="175" mass="19797">MNDRTNPVESKAAQAAEPVTQWQYRTKVTTGVWSHWHNCKEAQAQRLREPEYATYNQVRALYDTPRPTAQADYRGEDAYVTKRLSEALASVYTTLIGDDKADVDENMNAFERVERAAQVIRLEVELYRGQADAREGLTADDVSELKGMTSDPRLFEAEREAIRKAVALLQGANQS</sequence>
<protein>
    <submittedName>
        <fullName evidence="1">Uncharacterized protein</fullName>
    </submittedName>
</protein>
<dbReference type="EMBL" id="CP000621">
    <property type="protein sequence ID" value="ABO60547.1"/>
    <property type="molecule type" value="Genomic_DNA"/>
</dbReference>
<reference evidence="1 2" key="1">
    <citation type="submission" date="2007-03" db="EMBL/GenBank/DDBJ databases">
        <title>Complete sequence of plasmid pBVIE05 of Burkholderia vietnamiensis G4.</title>
        <authorList>
            <consortium name="US DOE Joint Genome Institute"/>
            <person name="Copeland A."/>
            <person name="Lucas S."/>
            <person name="Lapidus A."/>
            <person name="Barry K."/>
            <person name="Detter J.C."/>
            <person name="Glavina del Rio T."/>
            <person name="Hammon N."/>
            <person name="Israni S."/>
            <person name="Dalin E."/>
            <person name="Tice H."/>
            <person name="Pitluck S."/>
            <person name="Chain P."/>
            <person name="Malfatti S."/>
            <person name="Shin M."/>
            <person name="Vergez L."/>
            <person name="Schmutz J."/>
            <person name="Larimer F."/>
            <person name="Land M."/>
            <person name="Hauser L."/>
            <person name="Kyrpides N."/>
            <person name="Tiedje J."/>
            <person name="Richardson P."/>
        </authorList>
    </citation>
    <scope>NUCLEOTIDE SEQUENCE [LARGE SCALE GENOMIC DNA]</scope>
    <source>
        <strain evidence="2">G4 / LMG 22486</strain>
        <plasmid evidence="1 2">pBVIE05</plasmid>
    </source>
</reference>
<evidence type="ECO:0000313" key="2">
    <source>
        <dbReference type="Proteomes" id="UP000002287"/>
    </source>
</evidence>
<dbReference type="HOGENOM" id="CLU_1529815_0_0_4"/>
<proteinExistence type="predicted"/>
<keyword evidence="1" id="KW-0614">Plasmid</keyword>
<name>A4JW94_BURVG</name>
<dbReference type="AlphaFoldDB" id="A4JW94"/>
<gene>
    <name evidence="1" type="ordered locus">Bcep1808_7677</name>
</gene>
<evidence type="ECO:0000313" key="1">
    <source>
        <dbReference type="EMBL" id="ABO60547.1"/>
    </source>
</evidence>
<accession>A4JW94</accession>
<geneLocation type="plasmid" evidence="1 2">
    <name>pBVIE05</name>
</geneLocation>